<dbReference type="HAMAP" id="MF_01939">
    <property type="entry name" value="PrpB"/>
    <property type="match status" value="1"/>
</dbReference>
<dbReference type="InterPro" id="IPR040442">
    <property type="entry name" value="Pyrv_kinase-like_dom_sf"/>
</dbReference>
<comment type="function">
    <text evidence="7">Catalyzes the thermodynamically favored C-C bond cleavage of (2R,3S)-2-methylisocitrate to yield pyruvate and succinate.</text>
</comment>
<keyword evidence="4 6" id="KW-0460">Magnesium</keyword>
<keyword evidence="5 6" id="KW-0456">Lyase</keyword>
<feature type="binding site" evidence="6">
    <location>
        <position position="197"/>
    </location>
    <ligand>
        <name>substrate</name>
    </ligand>
</feature>
<dbReference type="GO" id="GO:0019629">
    <property type="term" value="P:propionate catabolic process, 2-methylcitrate cycle"/>
    <property type="evidence" value="ECO:0007669"/>
    <property type="project" value="UniProtKB-UniRule"/>
</dbReference>
<dbReference type="AlphaFoldDB" id="G7VDU5"/>
<feature type="binding site" evidence="6">
    <location>
        <position position="279"/>
    </location>
    <ligand>
        <name>substrate</name>
    </ligand>
</feature>
<dbReference type="PROSITE" id="PS00161">
    <property type="entry name" value="ISOCITRATE_LYASE"/>
    <property type="match status" value="1"/>
</dbReference>
<dbReference type="EMBL" id="CP003098">
    <property type="protein sequence ID" value="AET31527.1"/>
    <property type="molecule type" value="Genomic_DNA"/>
</dbReference>
<comment type="cofactor">
    <cofactor evidence="1 6">
        <name>Mg(2+)</name>
        <dbReference type="ChEBI" id="CHEBI:18420"/>
    </cofactor>
</comment>
<comment type="pathway">
    <text evidence="6 7">Organic acid metabolism; propanoate degradation.</text>
</comment>
<evidence type="ECO:0000256" key="1">
    <source>
        <dbReference type="ARBA" id="ARBA00001946"/>
    </source>
</evidence>
<comment type="function">
    <text evidence="6">Involved in the catabolism of short chain fatty acids (SCFA) via the 2-methylcitrate cycle (propionate degradation route). Catalyzes the thermodynamically favored C-C bond cleavage of (2R,3S)-2-methylisocitrate to yield pyruvate and succinate via an alpha-carboxy-carbanion intermediate.</text>
</comment>
<feature type="binding site" evidence="6">
    <location>
        <position position="95"/>
    </location>
    <ligand>
        <name>Mg(2+)</name>
        <dbReference type="ChEBI" id="CHEBI:18420"/>
    </ligand>
</feature>
<dbReference type="SUPFAM" id="SSF51621">
    <property type="entry name" value="Phosphoenolpyruvate/pyruvate domain"/>
    <property type="match status" value="1"/>
</dbReference>
<evidence type="ECO:0000256" key="2">
    <source>
        <dbReference type="ARBA" id="ARBA00009282"/>
    </source>
</evidence>
<evidence type="ECO:0000256" key="7">
    <source>
        <dbReference type="RuleBase" id="RU361121"/>
    </source>
</evidence>
<dbReference type="CDD" id="cd00377">
    <property type="entry name" value="ICL_PEPM"/>
    <property type="match status" value="1"/>
</dbReference>
<dbReference type="InterPro" id="IPR018523">
    <property type="entry name" value="Isocitrate_lyase_ph_CS"/>
</dbReference>
<feature type="binding site" evidence="6">
    <location>
        <begin position="56"/>
        <end position="58"/>
    </location>
    <ligand>
        <name>substrate</name>
    </ligand>
</feature>
<feature type="binding site" evidence="6">
    <location>
        <begin position="132"/>
        <end position="133"/>
    </location>
    <ligand>
        <name>substrate</name>
    </ligand>
</feature>
<feature type="binding site" evidence="6">
    <location>
        <position position="250"/>
    </location>
    <ligand>
        <name>substrate</name>
    </ligand>
</feature>
<accession>G7VDU5</accession>
<dbReference type="InterPro" id="IPR015813">
    <property type="entry name" value="Pyrv/PenolPyrv_kinase-like_dom"/>
</dbReference>
<evidence type="ECO:0000256" key="5">
    <source>
        <dbReference type="ARBA" id="ARBA00023239"/>
    </source>
</evidence>
<evidence type="ECO:0000256" key="4">
    <source>
        <dbReference type="ARBA" id="ARBA00022842"/>
    </source>
</evidence>
<feature type="binding site" evidence="6">
    <location>
        <begin position="219"/>
        <end position="221"/>
    </location>
    <ligand>
        <name>substrate</name>
    </ligand>
</feature>
<dbReference type="InterPro" id="IPR039556">
    <property type="entry name" value="ICL/PEPM"/>
</dbReference>
<dbReference type="GO" id="GO:0000287">
    <property type="term" value="F:magnesium ion binding"/>
    <property type="evidence" value="ECO:0007669"/>
    <property type="project" value="UniProtKB-UniRule"/>
</dbReference>
<comment type="subunit">
    <text evidence="6">Homotetramer; dimer of dimers.</text>
</comment>
<dbReference type="PANTHER" id="PTHR42905:SF5">
    <property type="entry name" value="CARBOXYVINYL-CARBOXYPHOSPHONATE PHOSPHORYLMUTASE, CHLOROPLASTIC"/>
    <property type="match status" value="1"/>
</dbReference>
<keyword evidence="3 6" id="KW-0479">Metal-binding</keyword>
<dbReference type="Proteomes" id="UP000005867">
    <property type="component" value="Chromosome"/>
</dbReference>
<keyword evidence="9" id="KW-1185">Reference proteome</keyword>
<sequence>MCRKLGDMLFRKSRADGAALLREELRRPGIVLVPGVFNALTALMAQQLGFRAVYVSGAAVTASMALPDLGLITLDEMVKTVKYIVDAVDVPVIVDADTGYGEALNVMRAVREFEAVGAAGIQLEDQVLPKKCGHLSGKAVVPPDEMAKKIRAAVEARRSPDFVIIARTDAVGVTGFEDAVERAQLYLEAGADVIFPEALRTEEEFREFARRVKAPLLANMTEFGVSPLIPARRLEEFGYKFVIFPVTALRVAMHAIREVFRAIMNEGTQERWLDKMFTRKELYDLIKYYDYEKLDTEISRHIDNIYKSGRGGRHG</sequence>
<gene>
    <name evidence="6" type="primary">prpB</name>
    <name evidence="8" type="ORF">P186_0058</name>
</gene>
<reference evidence="8 9" key="1">
    <citation type="journal article" date="2012" name="J. Bacteriol.">
        <title>Complete genome sequence of strain 1860, a crenarchaeon of the genus pyrobaculum able to grow with various electron acceptors.</title>
        <authorList>
            <person name="Mardanov A.V."/>
            <person name="Gumerov V.M."/>
            <person name="Slobodkina G.B."/>
            <person name="Beletsky A.V."/>
            <person name="Bonch-Osmolovskaya E.A."/>
            <person name="Ravin N.V."/>
            <person name="Skryabin K.G."/>
        </authorList>
    </citation>
    <scope>NUCLEOTIDE SEQUENCE [LARGE SCALE GENOMIC DNA]</scope>
    <source>
        <strain evidence="8 9">1860</strain>
    </source>
</reference>
<dbReference type="GO" id="GO:0046421">
    <property type="term" value="F:methylisocitrate lyase activity"/>
    <property type="evidence" value="ECO:0007669"/>
    <property type="project" value="UniProtKB-UniRule"/>
</dbReference>
<evidence type="ECO:0000313" key="9">
    <source>
        <dbReference type="Proteomes" id="UP000005867"/>
    </source>
</evidence>
<evidence type="ECO:0000313" key="8">
    <source>
        <dbReference type="EMBL" id="AET31527.1"/>
    </source>
</evidence>
<proteinExistence type="inferred from homology"/>
<evidence type="ECO:0000256" key="3">
    <source>
        <dbReference type="ARBA" id="ARBA00022723"/>
    </source>
</evidence>
<dbReference type="Pfam" id="PF13714">
    <property type="entry name" value="PEP_mutase"/>
    <property type="match status" value="1"/>
</dbReference>
<organism evidence="8 9">
    <name type="scientific">Pyrobaculum ferrireducens</name>
    <dbReference type="NCBI Taxonomy" id="1104324"/>
    <lineage>
        <taxon>Archaea</taxon>
        <taxon>Thermoproteota</taxon>
        <taxon>Thermoprotei</taxon>
        <taxon>Thermoproteales</taxon>
        <taxon>Thermoproteaceae</taxon>
        <taxon>Pyrobaculum</taxon>
    </lineage>
</organism>
<dbReference type="KEGG" id="pyr:P186_0058"/>
<comment type="similarity">
    <text evidence="2 6 7">Belongs to the isocitrate lyase/PEP mutase superfamily. Methylisocitrate lyase family.</text>
</comment>
<evidence type="ECO:0000256" key="6">
    <source>
        <dbReference type="HAMAP-Rule" id="MF_01939"/>
    </source>
</evidence>
<dbReference type="Gene3D" id="3.20.20.60">
    <property type="entry name" value="Phosphoenolpyruvate-binding domains"/>
    <property type="match status" value="1"/>
</dbReference>
<dbReference type="InterPro" id="IPR012695">
    <property type="entry name" value="PrpB"/>
</dbReference>
<feature type="binding site" evidence="6">
    <location>
        <position position="167"/>
    </location>
    <ligand>
        <name>substrate</name>
    </ligand>
</feature>
<comment type="catalytic activity">
    <reaction evidence="6 7">
        <text>(2S,3R)-3-hydroxybutane-1,2,3-tricarboxylate = pyruvate + succinate</text>
        <dbReference type="Rhea" id="RHEA:16809"/>
        <dbReference type="ChEBI" id="CHEBI:15361"/>
        <dbReference type="ChEBI" id="CHEBI:30031"/>
        <dbReference type="ChEBI" id="CHEBI:57429"/>
        <dbReference type="EC" id="4.1.3.30"/>
    </reaction>
</comment>
<dbReference type="UniPathway" id="UPA00946"/>
<name>G7VDU5_9CREN</name>
<dbReference type="FunFam" id="3.20.20.60:FF:000009">
    <property type="entry name" value="2-methylisocitrate lyase"/>
    <property type="match status" value="1"/>
</dbReference>
<feature type="binding site" evidence="6">
    <location>
        <position position="97"/>
    </location>
    <ligand>
        <name>Mg(2+)</name>
        <dbReference type="ChEBI" id="CHEBI:18420"/>
    </ligand>
</feature>
<dbReference type="HOGENOM" id="CLU_027389_3_2_2"/>
<dbReference type="EC" id="4.1.3.30" evidence="6"/>
<dbReference type="eggNOG" id="arCOG00581">
    <property type="taxonomic scope" value="Archaea"/>
</dbReference>
<dbReference type="PANTHER" id="PTHR42905">
    <property type="entry name" value="PHOSPHOENOLPYRUVATE CARBOXYLASE"/>
    <property type="match status" value="1"/>
</dbReference>
<dbReference type="NCBIfam" id="TIGR02317">
    <property type="entry name" value="prpB"/>
    <property type="match status" value="1"/>
</dbReference>
<dbReference type="STRING" id="1104324.P186_0058"/>
<protein>
    <recommendedName>
        <fullName evidence="6">2-methylisocitrate lyase</fullName>
        <shortName evidence="6">2-MIC</shortName>
        <shortName evidence="6">MICL</shortName>
        <ecNumber evidence="6">4.1.3.30</ecNumber>
    </recommendedName>
    <alternativeName>
        <fullName evidence="6">(2R,3S)-2-methylisocitrate lyase</fullName>
    </alternativeName>
</protein>